<keyword evidence="4" id="KW-1185">Reference proteome</keyword>
<sequence length="116" mass="12625">MRWFIGANEGTPQDVTRQVPSQRTERTPRQQPWWRSPGTWGDRRTGAPPAASALGLRRALALFGVVFCGVVGGLFAVADHTAPAVALMVIGATALIDLIVIHRRMVTQRRSGSPRP</sequence>
<dbReference type="RefSeq" id="WP_242666002.1">
    <property type="nucleotide sequence ID" value="NZ_FAOZ01000001.1"/>
</dbReference>
<dbReference type="AlphaFoldDB" id="A0A0S4QE85"/>
<evidence type="ECO:0000313" key="4">
    <source>
        <dbReference type="Proteomes" id="UP000198802"/>
    </source>
</evidence>
<feature type="transmembrane region" description="Helical" evidence="2">
    <location>
        <begin position="84"/>
        <end position="101"/>
    </location>
</feature>
<keyword evidence="2" id="KW-1133">Transmembrane helix</keyword>
<evidence type="ECO:0000313" key="3">
    <source>
        <dbReference type="EMBL" id="CUU53577.1"/>
    </source>
</evidence>
<dbReference type="Proteomes" id="UP000198802">
    <property type="component" value="Unassembled WGS sequence"/>
</dbReference>
<name>A0A0S4QE85_9ACTN</name>
<accession>A0A0S4QE85</accession>
<dbReference type="Pfam" id="PF19870">
    <property type="entry name" value="DUF6343"/>
    <property type="match status" value="1"/>
</dbReference>
<reference evidence="4" key="1">
    <citation type="submission" date="2015-11" db="EMBL/GenBank/DDBJ databases">
        <authorList>
            <person name="Varghese N."/>
        </authorList>
    </citation>
    <scope>NUCLEOTIDE SEQUENCE [LARGE SCALE GENOMIC DNA]</scope>
    <source>
        <strain evidence="4">DSM 45899</strain>
    </source>
</reference>
<keyword evidence="2" id="KW-0472">Membrane</keyword>
<feature type="region of interest" description="Disordered" evidence="1">
    <location>
        <begin position="1"/>
        <end position="48"/>
    </location>
</feature>
<organism evidence="3 4">
    <name type="scientific">Parafrankia irregularis</name>
    <dbReference type="NCBI Taxonomy" id="795642"/>
    <lineage>
        <taxon>Bacteria</taxon>
        <taxon>Bacillati</taxon>
        <taxon>Actinomycetota</taxon>
        <taxon>Actinomycetes</taxon>
        <taxon>Frankiales</taxon>
        <taxon>Frankiaceae</taxon>
        <taxon>Parafrankia</taxon>
    </lineage>
</organism>
<proteinExistence type="predicted"/>
<gene>
    <name evidence="3" type="ORF">Ga0074812_10175</name>
</gene>
<protein>
    <submittedName>
        <fullName evidence="3">Uncharacterized protein</fullName>
    </submittedName>
</protein>
<evidence type="ECO:0000256" key="2">
    <source>
        <dbReference type="SAM" id="Phobius"/>
    </source>
</evidence>
<evidence type="ECO:0000256" key="1">
    <source>
        <dbReference type="SAM" id="MobiDB-lite"/>
    </source>
</evidence>
<feature type="transmembrane region" description="Helical" evidence="2">
    <location>
        <begin position="59"/>
        <end position="78"/>
    </location>
</feature>
<feature type="compositionally biased region" description="Polar residues" evidence="1">
    <location>
        <begin position="10"/>
        <end position="22"/>
    </location>
</feature>
<dbReference type="EMBL" id="FAOZ01000001">
    <property type="protein sequence ID" value="CUU53577.1"/>
    <property type="molecule type" value="Genomic_DNA"/>
</dbReference>
<keyword evidence="2" id="KW-0812">Transmembrane</keyword>
<dbReference type="InterPro" id="IPR045924">
    <property type="entry name" value="DUF6343"/>
</dbReference>